<organism evidence="1 2">
    <name type="scientific">Corallococcus terminator</name>
    <dbReference type="NCBI Taxonomy" id="2316733"/>
    <lineage>
        <taxon>Bacteria</taxon>
        <taxon>Pseudomonadati</taxon>
        <taxon>Myxococcota</taxon>
        <taxon>Myxococcia</taxon>
        <taxon>Myxococcales</taxon>
        <taxon>Cystobacterineae</taxon>
        <taxon>Myxococcaceae</taxon>
        <taxon>Corallococcus</taxon>
    </lineage>
</organism>
<name>A0A3A8JBM7_9BACT</name>
<comment type="caution">
    <text evidence="1">The sequence shown here is derived from an EMBL/GenBank/DDBJ whole genome shotgun (WGS) entry which is preliminary data.</text>
</comment>
<sequence>MFRQYVELGLLDVDSFEKLLVRAGLDDLEELPVRRNPFTPEDAVAVLRELMAKPMTLGTFPPRMAAGFLLREVLAHGEVSREEMARRVARFAREQVAVLRPDGYLAWALDGSTQQKVAPVVWKDGVFRAGYFELGRFYSGKGGVFRSVDAQLRASDWRPLAEVYDDADVINRSLDGAEDAFVEMYHAVGQLLSHPMDSIAGLRDLPMGMAALLSSSPEYWERFQYMTAGERIRETARVMTNVIALWGTASASIRTVTRALACVDATVPVLSLSTDGLLVVERIAVPVGRSAALLGGGPGAGIILQRVDDAVDSTVEAGGESPAPWAASGTPAYSSFKSFKRAMGSAGEGKEWHHLVEQTDGNVARFGPKALHNRENILPLDKSLHSRISGYYSSIQPFTRGRTVRDWLRPQSFVEQREFGLKMMRDLGGAP</sequence>
<protein>
    <submittedName>
        <fullName evidence="1">Uncharacterized protein</fullName>
    </submittedName>
</protein>
<dbReference type="AlphaFoldDB" id="A0A3A8JBM7"/>
<evidence type="ECO:0000313" key="1">
    <source>
        <dbReference type="EMBL" id="RKG93277.1"/>
    </source>
</evidence>
<accession>A0A3A8JBM7</accession>
<dbReference type="Proteomes" id="UP000268094">
    <property type="component" value="Unassembled WGS sequence"/>
</dbReference>
<evidence type="ECO:0000313" key="2">
    <source>
        <dbReference type="Proteomes" id="UP000268094"/>
    </source>
</evidence>
<dbReference type="EMBL" id="RAVZ01000011">
    <property type="protein sequence ID" value="RKG93277.1"/>
    <property type="molecule type" value="Genomic_DNA"/>
</dbReference>
<proteinExistence type="predicted"/>
<keyword evidence="2" id="KW-1185">Reference proteome</keyword>
<gene>
    <name evidence="1" type="ORF">D7V88_03305</name>
</gene>
<reference evidence="2" key="1">
    <citation type="submission" date="2018-09" db="EMBL/GenBank/DDBJ databases">
        <authorList>
            <person name="Livingstone P.G."/>
            <person name="Whitworth D.E."/>
        </authorList>
    </citation>
    <scope>NUCLEOTIDE SEQUENCE [LARGE SCALE GENOMIC DNA]</scope>
    <source>
        <strain evidence="2">CA054A</strain>
    </source>
</reference>